<keyword evidence="2" id="KW-1185">Reference proteome</keyword>
<evidence type="ECO:0000313" key="2">
    <source>
        <dbReference type="Proteomes" id="UP001162162"/>
    </source>
</evidence>
<proteinExistence type="predicted"/>
<dbReference type="EMBL" id="JAPWTK010000324">
    <property type="protein sequence ID" value="KAJ8942483.1"/>
    <property type="molecule type" value="Genomic_DNA"/>
</dbReference>
<gene>
    <name evidence="1" type="ORF">NQ318_017778</name>
</gene>
<protein>
    <submittedName>
        <fullName evidence="1">Uncharacterized protein</fullName>
    </submittedName>
</protein>
<dbReference type="Proteomes" id="UP001162162">
    <property type="component" value="Unassembled WGS sequence"/>
</dbReference>
<sequence length="74" mass="8686">MDHVYGDRDQALINKPNLNIDKDDGFLNRDHIRGKRYIGTRFKGKVFQLRSRSLRKPFKSLYLETQLFETSGIG</sequence>
<name>A0AAV8XTQ7_9CUCU</name>
<accession>A0AAV8XTQ7</accession>
<comment type="caution">
    <text evidence="1">The sequence shown here is derived from an EMBL/GenBank/DDBJ whole genome shotgun (WGS) entry which is preliminary data.</text>
</comment>
<reference evidence="1" key="1">
    <citation type="journal article" date="2023" name="Insect Mol. Biol.">
        <title>Genome sequencing provides insights into the evolution of gene families encoding plant cell wall-degrading enzymes in longhorned beetles.</title>
        <authorList>
            <person name="Shin N.R."/>
            <person name="Okamura Y."/>
            <person name="Kirsch R."/>
            <person name="Pauchet Y."/>
        </authorList>
    </citation>
    <scope>NUCLEOTIDE SEQUENCE</scope>
    <source>
        <strain evidence="1">AMC_N1</strain>
    </source>
</reference>
<evidence type="ECO:0000313" key="1">
    <source>
        <dbReference type="EMBL" id="KAJ8942483.1"/>
    </source>
</evidence>
<organism evidence="1 2">
    <name type="scientific">Aromia moschata</name>
    <dbReference type="NCBI Taxonomy" id="1265417"/>
    <lineage>
        <taxon>Eukaryota</taxon>
        <taxon>Metazoa</taxon>
        <taxon>Ecdysozoa</taxon>
        <taxon>Arthropoda</taxon>
        <taxon>Hexapoda</taxon>
        <taxon>Insecta</taxon>
        <taxon>Pterygota</taxon>
        <taxon>Neoptera</taxon>
        <taxon>Endopterygota</taxon>
        <taxon>Coleoptera</taxon>
        <taxon>Polyphaga</taxon>
        <taxon>Cucujiformia</taxon>
        <taxon>Chrysomeloidea</taxon>
        <taxon>Cerambycidae</taxon>
        <taxon>Cerambycinae</taxon>
        <taxon>Callichromatini</taxon>
        <taxon>Aromia</taxon>
    </lineage>
</organism>
<dbReference type="AlphaFoldDB" id="A0AAV8XTQ7"/>